<dbReference type="SMART" id="SM01381">
    <property type="entry name" value="7TM_GPCR_Srsx"/>
    <property type="match status" value="1"/>
</dbReference>
<feature type="domain" description="G-protein coupled receptors family 1 profile" evidence="12">
    <location>
        <begin position="41"/>
        <end position="291"/>
    </location>
</feature>
<dbReference type="Gene3D" id="1.20.1070.10">
    <property type="entry name" value="Rhodopsin 7-helix transmembrane proteins"/>
    <property type="match status" value="1"/>
</dbReference>
<evidence type="ECO:0000256" key="4">
    <source>
        <dbReference type="ARBA" id="ARBA00022989"/>
    </source>
</evidence>
<keyword evidence="6 11" id="KW-0472">Membrane</keyword>
<dbReference type="Pfam" id="PF00001">
    <property type="entry name" value="7tm_1"/>
    <property type="match status" value="2"/>
</dbReference>
<keyword evidence="4 11" id="KW-1133">Transmembrane helix</keyword>
<evidence type="ECO:0000256" key="1">
    <source>
        <dbReference type="ARBA" id="ARBA00004651"/>
    </source>
</evidence>
<evidence type="ECO:0000256" key="2">
    <source>
        <dbReference type="ARBA" id="ARBA00022475"/>
    </source>
</evidence>
<evidence type="ECO:0000313" key="14">
    <source>
        <dbReference type="Proteomes" id="UP001159427"/>
    </source>
</evidence>
<evidence type="ECO:0000256" key="5">
    <source>
        <dbReference type="ARBA" id="ARBA00023040"/>
    </source>
</evidence>
<dbReference type="PROSITE" id="PS00237">
    <property type="entry name" value="G_PROTEIN_RECEP_F1_1"/>
    <property type="match status" value="1"/>
</dbReference>
<dbReference type="InterPro" id="IPR017452">
    <property type="entry name" value="GPCR_Rhodpsn_7TM"/>
</dbReference>
<evidence type="ECO:0000259" key="12">
    <source>
        <dbReference type="PROSITE" id="PS50262"/>
    </source>
</evidence>
<sequence>MNFSNAQFVFNGTEPAGSSHEFQSLPIMLIGVVMTVTAGIGNFTLLLTIYKNPHRNLRSPSTSLVINMAIADFMLGVFAGSLLTAHDAVLFIDKSKHTDRVHTLLTVVIFTGVMSITVGCCNVVAMACDRWVAVRWALNYRHVVTARRIKVSIILFWIYAALFTSLVFAPTVPYFVFEMLFCHLHVSLPLLVLPVVYWRTFSALEAHMRRMKDLEPGSERMSQKTAQRERNTTKAFVLVLCLFYVAFLPYVIAINLSNFCLDCASSEAIETFLQISLRFILLNSCLDPFVYAWRIPKYRRAVRTLLSRYCGFRRREKNSVGPTDITGTTLHETLGQDITNNATLQISSTIF</sequence>
<dbReference type="InterPro" id="IPR000276">
    <property type="entry name" value="GPCR_Rhodpsn"/>
</dbReference>
<keyword evidence="9 10" id="KW-0807">Transducer</keyword>
<dbReference type="PRINTS" id="PR00237">
    <property type="entry name" value="GPCRRHODOPSN"/>
</dbReference>
<accession>A0ABN8M6K9</accession>
<feature type="transmembrane region" description="Helical" evidence="11">
    <location>
        <begin position="27"/>
        <end position="50"/>
    </location>
</feature>
<keyword evidence="8" id="KW-0325">Glycoprotein</keyword>
<dbReference type="PANTHER" id="PTHR24246">
    <property type="entry name" value="OLFACTORY RECEPTOR AND ADENOSINE RECEPTOR"/>
    <property type="match status" value="1"/>
</dbReference>
<dbReference type="PANTHER" id="PTHR24246:SF27">
    <property type="entry name" value="ADENOSINE RECEPTOR, ISOFORM A"/>
    <property type="match status" value="1"/>
</dbReference>
<dbReference type="EMBL" id="CALNXI010000342">
    <property type="protein sequence ID" value="CAH3025213.1"/>
    <property type="molecule type" value="Genomic_DNA"/>
</dbReference>
<keyword evidence="3 10" id="KW-0812">Transmembrane</keyword>
<evidence type="ECO:0000256" key="10">
    <source>
        <dbReference type="RuleBase" id="RU000688"/>
    </source>
</evidence>
<evidence type="ECO:0000313" key="13">
    <source>
        <dbReference type="EMBL" id="CAH3025213.1"/>
    </source>
</evidence>
<dbReference type="CDD" id="cd00637">
    <property type="entry name" value="7tm_classA_rhodopsin-like"/>
    <property type="match status" value="1"/>
</dbReference>
<feature type="transmembrane region" description="Helical" evidence="11">
    <location>
        <begin position="62"/>
        <end position="83"/>
    </location>
</feature>
<protein>
    <recommendedName>
        <fullName evidence="12">G-protein coupled receptors family 1 profile domain-containing protein</fullName>
    </recommendedName>
</protein>
<keyword evidence="7 10" id="KW-0675">Receptor</keyword>
<evidence type="ECO:0000256" key="6">
    <source>
        <dbReference type="ARBA" id="ARBA00023136"/>
    </source>
</evidence>
<evidence type="ECO:0000256" key="9">
    <source>
        <dbReference type="ARBA" id="ARBA00023224"/>
    </source>
</evidence>
<gene>
    <name evidence="13" type="ORF">PEVE_00025403</name>
</gene>
<dbReference type="Proteomes" id="UP001159427">
    <property type="component" value="Unassembled WGS sequence"/>
</dbReference>
<dbReference type="PROSITE" id="PS50262">
    <property type="entry name" value="G_PROTEIN_RECEP_F1_2"/>
    <property type="match status" value="1"/>
</dbReference>
<feature type="transmembrane region" description="Helical" evidence="11">
    <location>
        <begin position="149"/>
        <end position="169"/>
    </location>
</feature>
<dbReference type="SUPFAM" id="SSF81321">
    <property type="entry name" value="Family A G protein-coupled receptor-like"/>
    <property type="match status" value="1"/>
</dbReference>
<evidence type="ECO:0000256" key="8">
    <source>
        <dbReference type="ARBA" id="ARBA00023180"/>
    </source>
</evidence>
<feature type="transmembrane region" description="Helical" evidence="11">
    <location>
        <begin position="103"/>
        <end position="128"/>
    </location>
</feature>
<feature type="transmembrane region" description="Helical" evidence="11">
    <location>
        <begin position="272"/>
        <end position="293"/>
    </location>
</feature>
<keyword evidence="5 10" id="KW-0297">G-protein coupled receptor</keyword>
<keyword evidence="2" id="KW-1003">Cell membrane</keyword>
<feature type="transmembrane region" description="Helical" evidence="11">
    <location>
        <begin position="175"/>
        <end position="201"/>
    </location>
</feature>
<evidence type="ECO:0000256" key="7">
    <source>
        <dbReference type="ARBA" id="ARBA00023170"/>
    </source>
</evidence>
<reference evidence="13 14" key="1">
    <citation type="submission" date="2022-05" db="EMBL/GenBank/DDBJ databases">
        <authorList>
            <consortium name="Genoscope - CEA"/>
            <person name="William W."/>
        </authorList>
    </citation>
    <scope>NUCLEOTIDE SEQUENCE [LARGE SCALE GENOMIC DNA]</scope>
</reference>
<proteinExistence type="inferred from homology"/>
<keyword evidence="14" id="KW-1185">Reference proteome</keyword>
<evidence type="ECO:0000256" key="11">
    <source>
        <dbReference type="SAM" id="Phobius"/>
    </source>
</evidence>
<organism evidence="13 14">
    <name type="scientific">Porites evermanni</name>
    <dbReference type="NCBI Taxonomy" id="104178"/>
    <lineage>
        <taxon>Eukaryota</taxon>
        <taxon>Metazoa</taxon>
        <taxon>Cnidaria</taxon>
        <taxon>Anthozoa</taxon>
        <taxon>Hexacorallia</taxon>
        <taxon>Scleractinia</taxon>
        <taxon>Fungiina</taxon>
        <taxon>Poritidae</taxon>
        <taxon>Porites</taxon>
    </lineage>
</organism>
<comment type="caution">
    <text evidence="13">The sequence shown here is derived from an EMBL/GenBank/DDBJ whole genome shotgun (WGS) entry which is preliminary data.</text>
</comment>
<comment type="subcellular location">
    <subcellularLocation>
        <location evidence="1">Cell membrane</location>
        <topology evidence="1">Multi-pass membrane protein</topology>
    </subcellularLocation>
</comment>
<evidence type="ECO:0000256" key="3">
    <source>
        <dbReference type="ARBA" id="ARBA00022692"/>
    </source>
</evidence>
<comment type="similarity">
    <text evidence="10">Belongs to the G-protein coupled receptor 1 family.</text>
</comment>
<name>A0ABN8M6K9_9CNID</name>
<feature type="transmembrane region" description="Helical" evidence="11">
    <location>
        <begin position="235"/>
        <end position="252"/>
    </location>
</feature>